<proteinExistence type="predicted"/>
<name>A0AAW1CKV5_9HEMI</name>
<organism evidence="1 2">
    <name type="scientific">Rhynocoris fuscipes</name>
    <dbReference type="NCBI Taxonomy" id="488301"/>
    <lineage>
        <taxon>Eukaryota</taxon>
        <taxon>Metazoa</taxon>
        <taxon>Ecdysozoa</taxon>
        <taxon>Arthropoda</taxon>
        <taxon>Hexapoda</taxon>
        <taxon>Insecta</taxon>
        <taxon>Pterygota</taxon>
        <taxon>Neoptera</taxon>
        <taxon>Paraneoptera</taxon>
        <taxon>Hemiptera</taxon>
        <taxon>Heteroptera</taxon>
        <taxon>Panheteroptera</taxon>
        <taxon>Cimicomorpha</taxon>
        <taxon>Reduviidae</taxon>
        <taxon>Harpactorinae</taxon>
        <taxon>Harpactorini</taxon>
        <taxon>Rhynocoris</taxon>
    </lineage>
</organism>
<dbReference type="AlphaFoldDB" id="A0AAW1CKV5"/>
<dbReference type="Proteomes" id="UP001461498">
    <property type="component" value="Unassembled WGS sequence"/>
</dbReference>
<keyword evidence="2" id="KW-1185">Reference proteome</keyword>
<dbReference type="EMBL" id="JAPXFL010000011">
    <property type="protein sequence ID" value="KAK9499204.1"/>
    <property type="molecule type" value="Genomic_DNA"/>
</dbReference>
<gene>
    <name evidence="1" type="ORF">O3M35_002283</name>
</gene>
<sequence>MRQAKLLLKSRSDRFTAELLDLDKQTVRMILGMLTGHCRLNKHMCNLRITEDELCRYCLEEEESAALVLCHCDGLAGLQFRVFGEAYPQPVSFRQKRLWLGLGRSFKSSVRSVCCEVGPLGPAIDPQGSQWKRHPTFYLYFYSYNRVNFAKRAVIEQGCNKHFSQELNITFFSATINK</sequence>
<evidence type="ECO:0000313" key="2">
    <source>
        <dbReference type="Proteomes" id="UP001461498"/>
    </source>
</evidence>
<reference evidence="1 2" key="1">
    <citation type="submission" date="2022-12" db="EMBL/GenBank/DDBJ databases">
        <title>Chromosome-level genome assembly of true bugs.</title>
        <authorList>
            <person name="Ma L."/>
            <person name="Li H."/>
        </authorList>
    </citation>
    <scope>NUCLEOTIDE SEQUENCE [LARGE SCALE GENOMIC DNA]</scope>
    <source>
        <strain evidence="1">Lab_2022b</strain>
    </source>
</reference>
<evidence type="ECO:0000313" key="1">
    <source>
        <dbReference type="EMBL" id="KAK9499204.1"/>
    </source>
</evidence>
<accession>A0AAW1CKV5</accession>
<protein>
    <submittedName>
        <fullName evidence="1">Uncharacterized protein</fullName>
    </submittedName>
</protein>
<comment type="caution">
    <text evidence="1">The sequence shown here is derived from an EMBL/GenBank/DDBJ whole genome shotgun (WGS) entry which is preliminary data.</text>
</comment>